<name>A0A2H4ZQL8_9EUKA</name>
<proteinExistence type="predicted"/>
<gene>
    <name evidence="3" type="primary">glk</name>
    <name evidence="3" type="ORF">PLO_857</name>
</gene>
<dbReference type="Gene3D" id="3.30.420.40">
    <property type="match status" value="1"/>
</dbReference>
<dbReference type="Gene3D" id="3.40.367.20">
    <property type="match status" value="1"/>
</dbReference>
<sequence length="351" mass="37977">MVMLLAGDVGGTKSLLGLYLVKGGRISQAAFKRYTSCAWHGLEPMLEDFLVNHCKQLEMPQYGCIALAGPVNNGSVHITNLNWHVNTKDLNAIAKLKDLRLVNDFGILPKCLPLLNRHQQATLHQGEIDRDPLGLMAVVGAGTGLGLARGLRTTGGMLLFPSEGGHSEFAPRISLEWELAQWLKAECNVSRLSVERVASGTGLGYLSYWLLQQIGHTDHPLHEAAERWREQQKNPQDNTDYPDLPALVSQAATMGDPLAQQSIEIWLGIYGAAAGDIALEELPTGGLWVAGGTAAKHIVGLKSDIFVEAFLNKGRLRQALKKITVSALLEPEAGLMSAAFEAAKMARTTSC</sequence>
<dbReference type="GO" id="GO:0006096">
    <property type="term" value="P:glycolytic process"/>
    <property type="evidence" value="ECO:0007669"/>
    <property type="project" value="InterPro"/>
</dbReference>
<dbReference type="EMBL" id="MG264610">
    <property type="protein sequence ID" value="AUG32827.1"/>
    <property type="molecule type" value="Genomic_DNA"/>
</dbReference>
<keyword evidence="3" id="KW-0934">Plastid</keyword>
<dbReference type="SUPFAM" id="SSF53067">
    <property type="entry name" value="Actin-like ATPase domain"/>
    <property type="match status" value="1"/>
</dbReference>
<dbReference type="PANTHER" id="PTHR47363">
    <property type="entry name" value="GLUCOKINASE"/>
    <property type="match status" value="1"/>
</dbReference>
<organism evidence="3">
    <name type="scientific">Paulinella longichromatophora</name>
    <dbReference type="NCBI Taxonomy" id="1708747"/>
    <lineage>
        <taxon>Eukaryota</taxon>
        <taxon>Sar</taxon>
        <taxon>Rhizaria</taxon>
        <taxon>Cercozoa</taxon>
        <taxon>Imbricatea</taxon>
        <taxon>Silicofilosea</taxon>
        <taxon>Euglyphida</taxon>
        <taxon>Paulinellidae</taxon>
        <taxon>Paulinella</taxon>
    </lineage>
</organism>
<dbReference type="CDD" id="cd24008">
    <property type="entry name" value="ASKHA_NBD_GLK"/>
    <property type="match status" value="1"/>
</dbReference>
<dbReference type="GO" id="GO:0005536">
    <property type="term" value="F:D-glucose binding"/>
    <property type="evidence" value="ECO:0007669"/>
    <property type="project" value="InterPro"/>
</dbReference>
<evidence type="ECO:0000313" key="3">
    <source>
        <dbReference type="EMBL" id="AUG32827.1"/>
    </source>
</evidence>
<dbReference type="PANTHER" id="PTHR47363:SF1">
    <property type="entry name" value="GLUCOKINASE"/>
    <property type="match status" value="1"/>
</dbReference>
<dbReference type="InterPro" id="IPR043129">
    <property type="entry name" value="ATPase_NBD"/>
</dbReference>
<protein>
    <submittedName>
        <fullName evidence="3">Putative glucokinase</fullName>
    </submittedName>
</protein>
<dbReference type="Pfam" id="PF02685">
    <property type="entry name" value="Glucokinase"/>
    <property type="match status" value="1"/>
</dbReference>
<dbReference type="AlphaFoldDB" id="A0A2H4ZQL8"/>
<keyword evidence="2 3" id="KW-0418">Kinase</keyword>
<dbReference type="GO" id="GO:0004340">
    <property type="term" value="F:glucokinase activity"/>
    <property type="evidence" value="ECO:0007669"/>
    <property type="project" value="InterPro"/>
</dbReference>
<geneLocation type="plastid" evidence="3"/>
<reference evidence="3" key="1">
    <citation type="submission" date="2017-10" db="EMBL/GenBank/DDBJ databases">
        <title>Paulinella longichromatophora chromatophore genome.</title>
        <authorList>
            <person name="Lhee D."/>
            <person name="Yoon H.S."/>
        </authorList>
    </citation>
    <scope>NUCLEOTIDE SEQUENCE</scope>
</reference>
<dbReference type="GO" id="GO:0005524">
    <property type="term" value="F:ATP binding"/>
    <property type="evidence" value="ECO:0007669"/>
    <property type="project" value="InterPro"/>
</dbReference>
<keyword evidence="1" id="KW-0808">Transferase</keyword>
<accession>A0A2H4ZQL8</accession>
<dbReference type="InterPro" id="IPR003836">
    <property type="entry name" value="Glucokinase"/>
</dbReference>
<evidence type="ECO:0000256" key="2">
    <source>
        <dbReference type="ARBA" id="ARBA00022777"/>
    </source>
</evidence>
<evidence type="ECO:0000256" key="1">
    <source>
        <dbReference type="ARBA" id="ARBA00022679"/>
    </source>
</evidence>